<dbReference type="PROSITE" id="PS50943">
    <property type="entry name" value="HTH_CROC1"/>
    <property type="match status" value="1"/>
</dbReference>
<reference evidence="3" key="1">
    <citation type="submission" date="2023-07" db="EMBL/GenBank/DDBJ databases">
        <title>30 novel species of actinomycetes from the DSMZ collection.</title>
        <authorList>
            <person name="Nouioui I."/>
        </authorList>
    </citation>
    <scope>NUCLEOTIDE SEQUENCE [LARGE SCALE GENOMIC DNA]</scope>
    <source>
        <strain evidence="3">DSM 44743</strain>
    </source>
</reference>
<dbReference type="InterPro" id="IPR001387">
    <property type="entry name" value="Cro/C1-type_HTH"/>
</dbReference>
<dbReference type="SMART" id="SM00530">
    <property type="entry name" value="HTH_XRE"/>
    <property type="match status" value="1"/>
</dbReference>
<dbReference type="RefSeq" id="WP_311513581.1">
    <property type="nucleotide sequence ID" value="NZ_JAVREP010000017.1"/>
</dbReference>
<dbReference type="SUPFAM" id="SSF47413">
    <property type="entry name" value="lambda repressor-like DNA-binding domains"/>
    <property type="match status" value="1"/>
</dbReference>
<dbReference type="Gene3D" id="1.10.260.40">
    <property type="entry name" value="lambda repressor-like DNA-binding domains"/>
    <property type="match status" value="1"/>
</dbReference>
<evidence type="ECO:0000259" key="1">
    <source>
        <dbReference type="PROSITE" id="PS50943"/>
    </source>
</evidence>
<organism evidence="2 3">
    <name type="scientific">Nocardiopsis lambiniae</name>
    <dbReference type="NCBI Taxonomy" id="3075539"/>
    <lineage>
        <taxon>Bacteria</taxon>
        <taxon>Bacillati</taxon>
        <taxon>Actinomycetota</taxon>
        <taxon>Actinomycetes</taxon>
        <taxon>Streptosporangiales</taxon>
        <taxon>Nocardiopsidaceae</taxon>
        <taxon>Nocardiopsis</taxon>
    </lineage>
</organism>
<name>A0ABU2MEB0_9ACTN</name>
<dbReference type="Proteomes" id="UP001183390">
    <property type="component" value="Unassembled WGS sequence"/>
</dbReference>
<evidence type="ECO:0000313" key="2">
    <source>
        <dbReference type="EMBL" id="MDT0331021.1"/>
    </source>
</evidence>
<protein>
    <submittedName>
        <fullName evidence="2">Helix-turn-helix transcriptional regulator</fullName>
    </submittedName>
</protein>
<evidence type="ECO:0000313" key="3">
    <source>
        <dbReference type="Proteomes" id="UP001183390"/>
    </source>
</evidence>
<feature type="domain" description="HTH cro/C1-type" evidence="1">
    <location>
        <begin position="13"/>
        <end position="67"/>
    </location>
</feature>
<comment type="caution">
    <text evidence="2">The sequence shown here is derived from an EMBL/GenBank/DDBJ whole genome shotgun (WGS) entry which is preliminary data.</text>
</comment>
<accession>A0ABU2MEB0</accession>
<gene>
    <name evidence="2" type="ORF">RM479_21600</name>
</gene>
<dbReference type="EMBL" id="JAVREP010000017">
    <property type="protein sequence ID" value="MDT0331021.1"/>
    <property type="molecule type" value="Genomic_DNA"/>
</dbReference>
<dbReference type="CDD" id="cd00093">
    <property type="entry name" value="HTH_XRE"/>
    <property type="match status" value="1"/>
</dbReference>
<dbReference type="InterPro" id="IPR043917">
    <property type="entry name" value="DUF5753"/>
</dbReference>
<sequence>MADGPLRELGETLRAARKGERCSGAVLASRAGVSQPTVSRVESGQRVASVEAVEQLIAALPFSQEEAKRLTLMARDAYALTSSEKRVDAGVSLVPGAGRKLLTSASVVWGFQNAMVPAVLRVPEYATAAGGGAGSFADWDRVLADEGKSFRFVVTESALRTWPGSGEFMPAQLEHLLTFAERANVSLGVIPWGRGLPMMPPHGFTLCDETGVLVETFTAEMTLTGQKHVTPYQDAFEALTAVAVTGDDFRRVVEGVAADITRFIQLIH</sequence>
<keyword evidence="3" id="KW-1185">Reference proteome</keyword>
<dbReference type="Pfam" id="PF19054">
    <property type="entry name" value="DUF5753"/>
    <property type="match status" value="1"/>
</dbReference>
<dbReference type="Pfam" id="PF13560">
    <property type="entry name" value="HTH_31"/>
    <property type="match status" value="1"/>
</dbReference>
<dbReference type="InterPro" id="IPR010982">
    <property type="entry name" value="Lambda_DNA-bd_dom_sf"/>
</dbReference>
<proteinExistence type="predicted"/>